<dbReference type="InParanoid" id="A0A316V2T1"/>
<evidence type="ECO:0000259" key="2">
    <source>
        <dbReference type="PROSITE" id="PS50405"/>
    </source>
</evidence>
<reference evidence="3 4" key="1">
    <citation type="journal article" date="2018" name="Mol. Biol. Evol.">
        <title>Broad Genomic Sampling Reveals a Smut Pathogenic Ancestry of the Fungal Clade Ustilaginomycotina.</title>
        <authorList>
            <person name="Kijpornyongpan T."/>
            <person name="Mondo S.J."/>
            <person name="Barry K."/>
            <person name="Sandor L."/>
            <person name="Lee J."/>
            <person name="Lipzen A."/>
            <person name="Pangilinan J."/>
            <person name="LaButti K."/>
            <person name="Hainaut M."/>
            <person name="Henrissat B."/>
            <person name="Grigoriev I.V."/>
            <person name="Spatafora J.W."/>
            <person name="Aime M.C."/>
        </authorList>
    </citation>
    <scope>NUCLEOTIDE SEQUENCE [LARGE SCALE GENOMIC DNA]</scope>
    <source>
        <strain evidence="3 4">MCA 3882</strain>
    </source>
</reference>
<dbReference type="Gene3D" id="1.20.1050.10">
    <property type="match status" value="1"/>
</dbReference>
<dbReference type="CDD" id="cd03192">
    <property type="entry name" value="GST_C_Sigma_like"/>
    <property type="match status" value="1"/>
</dbReference>
<feature type="domain" description="GST C-terminal" evidence="2">
    <location>
        <begin position="128"/>
        <end position="277"/>
    </location>
</feature>
<dbReference type="InterPro" id="IPR036249">
    <property type="entry name" value="Thioredoxin-like_sf"/>
</dbReference>
<dbReference type="InterPro" id="IPR004046">
    <property type="entry name" value="GST_C"/>
</dbReference>
<dbReference type="GO" id="GO:0006749">
    <property type="term" value="P:glutathione metabolic process"/>
    <property type="evidence" value="ECO:0007669"/>
    <property type="project" value="TreeGrafter"/>
</dbReference>
<dbReference type="OrthoDB" id="414243at2759"/>
<keyword evidence="4" id="KW-1185">Reference proteome</keyword>
<accession>A0A316V2T1</accession>
<dbReference type="FunFam" id="1.20.1050.10:FF:000051">
    <property type="entry name" value="Glutathione S-transferase"/>
    <property type="match status" value="1"/>
</dbReference>
<dbReference type="Gene3D" id="3.40.30.10">
    <property type="entry name" value="Glutaredoxin"/>
    <property type="match status" value="1"/>
</dbReference>
<organism evidence="3 4">
    <name type="scientific">Meira miltonrushii</name>
    <dbReference type="NCBI Taxonomy" id="1280837"/>
    <lineage>
        <taxon>Eukaryota</taxon>
        <taxon>Fungi</taxon>
        <taxon>Dikarya</taxon>
        <taxon>Basidiomycota</taxon>
        <taxon>Ustilaginomycotina</taxon>
        <taxon>Exobasidiomycetes</taxon>
        <taxon>Exobasidiales</taxon>
        <taxon>Brachybasidiaceae</taxon>
        <taxon>Meira</taxon>
    </lineage>
</organism>
<proteinExistence type="predicted"/>
<name>A0A316V2T1_9BASI</name>
<protein>
    <submittedName>
        <fullName evidence="3">Glutathione S-transferase</fullName>
    </submittedName>
</protein>
<dbReference type="SUPFAM" id="SSF52833">
    <property type="entry name" value="Thioredoxin-like"/>
    <property type="match status" value="1"/>
</dbReference>
<keyword evidence="3" id="KW-0808">Transferase</keyword>
<dbReference type="Proteomes" id="UP000245771">
    <property type="component" value="Unassembled WGS sequence"/>
</dbReference>
<dbReference type="PANTHER" id="PTHR11571">
    <property type="entry name" value="GLUTATHIONE S-TRANSFERASE"/>
    <property type="match status" value="1"/>
</dbReference>
<dbReference type="InterPro" id="IPR010987">
    <property type="entry name" value="Glutathione-S-Trfase_C-like"/>
</dbReference>
<feature type="region of interest" description="Disordered" evidence="1">
    <location>
        <begin position="66"/>
        <end position="91"/>
    </location>
</feature>
<dbReference type="GO" id="GO:0004364">
    <property type="term" value="F:glutathione transferase activity"/>
    <property type="evidence" value="ECO:0007669"/>
    <property type="project" value="TreeGrafter"/>
</dbReference>
<evidence type="ECO:0000256" key="1">
    <source>
        <dbReference type="SAM" id="MobiDB-lite"/>
    </source>
</evidence>
<sequence length="281" mass="31413">MTSSSSKNDLTFTLHYWPVIPGRGEFIRLAFECVQHPYKENNKSATEAFPAHFAVPLLEIGNVPNLQDSASSNKSQKTQEGQDAKSTSANKSGQSVFISQTAVILSYLAPILGLDGVNSLQEQDPQSIAIRQAQVLQLTATALDLNNEVHDTHHPVASSEVYEDQKDEAARRTADFRKNRLPKFFTHFQTALQNNPANSGWLIGKEVTIADLTLYQVLDGLHFAFPKRIAALKKQGEYEDLFKLHQKVAQLPNIAKYLDSDRRKAYSNGVFRHYPELDGDD</sequence>
<dbReference type="PANTHER" id="PTHR11571:SF263">
    <property type="entry name" value="GLUTATHIONE S-TRANSFERASE"/>
    <property type="match status" value="1"/>
</dbReference>
<evidence type="ECO:0000313" key="3">
    <source>
        <dbReference type="EMBL" id="PWN31830.1"/>
    </source>
</evidence>
<dbReference type="SUPFAM" id="SSF47616">
    <property type="entry name" value="GST C-terminal domain-like"/>
    <property type="match status" value="1"/>
</dbReference>
<dbReference type="EMBL" id="KZ819607">
    <property type="protein sequence ID" value="PWN31830.1"/>
    <property type="molecule type" value="Genomic_DNA"/>
</dbReference>
<dbReference type="STRING" id="1280837.A0A316V2T1"/>
<dbReference type="Pfam" id="PF14497">
    <property type="entry name" value="GST_C_3"/>
    <property type="match status" value="1"/>
</dbReference>
<dbReference type="InterPro" id="IPR036282">
    <property type="entry name" value="Glutathione-S-Trfase_C_sf"/>
</dbReference>
<dbReference type="GeneID" id="37023009"/>
<dbReference type="AlphaFoldDB" id="A0A316V2T1"/>
<dbReference type="RefSeq" id="XP_025352132.1">
    <property type="nucleotide sequence ID" value="XM_025501228.1"/>
</dbReference>
<dbReference type="PROSITE" id="PS50405">
    <property type="entry name" value="GST_CTER"/>
    <property type="match status" value="1"/>
</dbReference>
<dbReference type="InterPro" id="IPR050213">
    <property type="entry name" value="GST_superfamily"/>
</dbReference>
<gene>
    <name evidence="3" type="ORF">FA14DRAFT_182618</name>
</gene>
<evidence type="ECO:0000313" key="4">
    <source>
        <dbReference type="Proteomes" id="UP000245771"/>
    </source>
</evidence>